<dbReference type="PROSITE" id="PS51108">
    <property type="entry name" value="PTS_EIID"/>
    <property type="match status" value="1"/>
</dbReference>
<proteinExistence type="predicted"/>
<dbReference type="PANTHER" id="PTHR32502">
    <property type="entry name" value="N-ACETYLGALACTOSAMINE PERMEASE II COMPONENT-RELATED"/>
    <property type="match status" value="1"/>
</dbReference>
<feature type="transmembrane region" description="Helical" evidence="9">
    <location>
        <begin position="254"/>
        <end position="272"/>
    </location>
</feature>
<keyword evidence="11" id="KW-1185">Reference proteome</keyword>
<dbReference type="RefSeq" id="WP_277283525.1">
    <property type="nucleotide sequence ID" value="NZ_CAMPUK010000001.1"/>
</dbReference>
<keyword evidence="7 9" id="KW-1133">Transmembrane helix</keyword>
<evidence type="ECO:0000256" key="5">
    <source>
        <dbReference type="ARBA" id="ARBA00022683"/>
    </source>
</evidence>
<evidence type="ECO:0000256" key="3">
    <source>
        <dbReference type="ARBA" id="ARBA00022475"/>
    </source>
</evidence>
<feature type="transmembrane region" description="Helical" evidence="9">
    <location>
        <begin position="230"/>
        <end position="247"/>
    </location>
</feature>
<evidence type="ECO:0000256" key="2">
    <source>
        <dbReference type="ARBA" id="ARBA00022448"/>
    </source>
</evidence>
<keyword evidence="8 9" id="KW-0472">Membrane</keyword>
<gene>
    <name evidence="10" type="ORF">QQA45_00870</name>
</gene>
<keyword evidence="4" id="KW-0762">Sugar transport</keyword>
<evidence type="ECO:0000256" key="7">
    <source>
        <dbReference type="ARBA" id="ARBA00022989"/>
    </source>
</evidence>
<protein>
    <submittedName>
        <fullName evidence="10">PTS system mannose/fructose/sorbose family transporter subunit IID</fullName>
    </submittedName>
</protein>
<dbReference type="EMBL" id="JASSPP010000001">
    <property type="protein sequence ID" value="MDK9580084.1"/>
    <property type="molecule type" value="Genomic_DNA"/>
</dbReference>
<sequence>MESNENKYKDTEVRKVITPSLLNKMIIRSCFLQSSFNYERMQACGWLFSLLPGLKAIHKDKDDLKKSMKLHMEFFNTHPFLVNFIQGVVLAMEENKEDISAIRGFKVATMGPLGGIGDSIFWLTVLPIAAGIGAAFAIEGQIIGPIFFLIFFNLIQFALRYFLMYYGYNKGVSTITKLKENTQKFANAATIVGVTVVGALVALYIKINLAVVIPAGKAKVELQAGVIDKIMPAFLPVVYTALMYYLIKKKFSPIYLVAITLIISIIGKYIGVF</sequence>
<evidence type="ECO:0000256" key="8">
    <source>
        <dbReference type="ARBA" id="ARBA00023136"/>
    </source>
</evidence>
<feature type="transmembrane region" description="Helical" evidence="9">
    <location>
        <begin position="144"/>
        <end position="164"/>
    </location>
</feature>
<name>A0ABT7HHT9_9FUSO</name>
<feature type="transmembrane region" description="Helical" evidence="9">
    <location>
        <begin position="120"/>
        <end position="138"/>
    </location>
</feature>
<organism evidence="10 11">
    <name type="scientific">Sneathia sanguinegens</name>
    <dbReference type="NCBI Taxonomy" id="40543"/>
    <lineage>
        <taxon>Bacteria</taxon>
        <taxon>Fusobacteriati</taxon>
        <taxon>Fusobacteriota</taxon>
        <taxon>Fusobacteriia</taxon>
        <taxon>Fusobacteriales</taxon>
        <taxon>Leptotrichiaceae</taxon>
        <taxon>Sneathia</taxon>
    </lineage>
</organism>
<evidence type="ECO:0000313" key="10">
    <source>
        <dbReference type="EMBL" id="MDK9580084.1"/>
    </source>
</evidence>
<dbReference type="Proteomes" id="UP001225134">
    <property type="component" value="Unassembled WGS sequence"/>
</dbReference>
<dbReference type="Pfam" id="PF03613">
    <property type="entry name" value="EIID-AGA"/>
    <property type="match status" value="1"/>
</dbReference>
<dbReference type="InterPro" id="IPR050303">
    <property type="entry name" value="GatZ_KbaZ_carbometab"/>
</dbReference>
<evidence type="ECO:0000256" key="6">
    <source>
        <dbReference type="ARBA" id="ARBA00022692"/>
    </source>
</evidence>
<evidence type="ECO:0000313" key="11">
    <source>
        <dbReference type="Proteomes" id="UP001225134"/>
    </source>
</evidence>
<dbReference type="PANTHER" id="PTHR32502:SF5">
    <property type="entry name" value="N-ACETYLGALACTOSAMINE PERMEASE IID COMPONENT-RELATED"/>
    <property type="match status" value="1"/>
</dbReference>
<comment type="caution">
    <text evidence="10">The sequence shown here is derived from an EMBL/GenBank/DDBJ whole genome shotgun (WGS) entry which is preliminary data.</text>
</comment>
<evidence type="ECO:0000256" key="1">
    <source>
        <dbReference type="ARBA" id="ARBA00004651"/>
    </source>
</evidence>
<feature type="transmembrane region" description="Helical" evidence="9">
    <location>
        <begin position="185"/>
        <end position="205"/>
    </location>
</feature>
<keyword evidence="2" id="KW-0813">Transport</keyword>
<comment type="subcellular location">
    <subcellularLocation>
        <location evidence="1">Cell membrane</location>
        <topology evidence="1">Multi-pass membrane protein</topology>
    </subcellularLocation>
</comment>
<keyword evidence="3" id="KW-1003">Cell membrane</keyword>
<keyword evidence="6 9" id="KW-0812">Transmembrane</keyword>
<evidence type="ECO:0000256" key="9">
    <source>
        <dbReference type="SAM" id="Phobius"/>
    </source>
</evidence>
<accession>A0ABT7HHT9</accession>
<dbReference type="InterPro" id="IPR004704">
    <property type="entry name" value="PTS_IID_man"/>
</dbReference>
<evidence type="ECO:0000256" key="4">
    <source>
        <dbReference type="ARBA" id="ARBA00022597"/>
    </source>
</evidence>
<reference evidence="10 11" key="1">
    <citation type="submission" date="2023-06" db="EMBL/GenBank/DDBJ databases">
        <title>Antibody response to the Sneathia vaginalis cytopathogenic toxin A during pregnancy.</title>
        <authorList>
            <person name="Mccoy Z.T."/>
            <person name="Serrano M.G."/>
            <person name="Spaine K."/>
            <person name="Edwards D.J."/>
            <person name="Buck G.A."/>
            <person name="Jefferson K."/>
        </authorList>
    </citation>
    <scope>NUCLEOTIDE SEQUENCE [LARGE SCALE GENOMIC DNA]</scope>
    <source>
        <strain evidence="10 11">CCUG 42621</strain>
    </source>
</reference>
<keyword evidence="5" id="KW-0598">Phosphotransferase system</keyword>